<comment type="caution">
    <text evidence="1">The sequence shown here is derived from an EMBL/GenBank/DDBJ whole genome shotgun (WGS) entry which is preliminary data.</text>
</comment>
<evidence type="ECO:0000313" key="2">
    <source>
        <dbReference type="Proteomes" id="UP000238954"/>
    </source>
</evidence>
<name>A0A2S8BAF4_9SPHN</name>
<protein>
    <submittedName>
        <fullName evidence="1">Uncharacterized protein</fullName>
    </submittedName>
</protein>
<dbReference type="EMBL" id="PHFW01000001">
    <property type="protein sequence ID" value="PQM29391.1"/>
    <property type="molecule type" value="Genomic_DNA"/>
</dbReference>
<dbReference type="RefSeq" id="WP_105997349.1">
    <property type="nucleotide sequence ID" value="NZ_CM009578.1"/>
</dbReference>
<reference evidence="2" key="1">
    <citation type="submission" date="2017-11" db="EMBL/GenBank/DDBJ databases">
        <title>The complete genome sequence of Sphingopyxis pomeranensis sp. nov. strain WS5A3p.</title>
        <authorList>
            <person name="Kaminski M.A."/>
        </authorList>
    </citation>
    <scope>NUCLEOTIDE SEQUENCE [LARGE SCALE GENOMIC DNA]</scope>
    <source>
        <strain evidence="2">WS5A3p</strain>
    </source>
</reference>
<evidence type="ECO:0000313" key="1">
    <source>
        <dbReference type="EMBL" id="PQM29391.1"/>
    </source>
</evidence>
<sequence length="85" mass="9534">MTYYELTYGANGEATTTLRFNAFHYTDAVTRMSEAVVRLDADPNQWAAHVSLKRLADEAGPEIQLVAWTKTSNERPTIEGDRIDA</sequence>
<accession>A0A2S8BAF4</accession>
<dbReference type="AlphaFoldDB" id="A0A2S8BAF4"/>
<proteinExistence type="predicted"/>
<dbReference type="Proteomes" id="UP000238954">
    <property type="component" value="Chromosome"/>
</dbReference>
<keyword evidence="2" id="KW-1185">Reference proteome</keyword>
<gene>
    <name evidence="1" type="ORF">CVO77_00175</name>
</gene>
<organism evidence="1 2">
    <name type="scientific">Sphingopyxis lindanitolerans</name>
    <dbReference type="NCBI Taxonomy" id="2054227"/>
    <lineage>
        <taxon>Bacteria</taxon>
        <taxon>Pseudomonadati</taxon>
        <taxon>Pseudomonadota</taxon>
        <taxon>Alphaproteobacteria</taxon>
        <taxon>Sphingomonadales</taxon>
        <taxon>Sphingomonadaceae</taxon>
        <taxon>Sphingopyxis</taxon>
    </lineage>
</organism>